<dbReference type="AlphaFoldDB" id="A0A6P6AH95"/>
<evidence type="ECO:0000259" key="26">
    <source>
        <dbReference type="PROSITE" id="PS50011"/>
    </source>
</evidence>
<dbReference type="InterPro" id="IPR032675">
    <property type="entry name" value="LRR_dom_sf"/>
</dbReference>
<dbReference type="FunFam" id="3.80.10.10:FF:000041">
    <property type="entry name" value="LRR receptor-like serine/threonine-protein kinase ERECTA"/>
    <property type="match status" value="1"/>
</dbReference>
<dbReference type="KEGG" id="dzi:111309473"/>
<dbReference type="SMART" id="SM00369">
    <property type="entry name" value="LRR_TYP"/>
    <property type="match status" value="9"/>
</dbReference>
<keyword evidence="6" id="KW-1003">Cell membrane</keyword>
<evidence type="ECO:0000256" key="9">
    <source>
        <dbReference type="ARBA" id="ARBA00022614"/>
    </source>
</evidence>
<keyword evidence="9" id="KW-0433">Leucine-rich repeat</keyword>
<sequence>MDLPGKPSEMHSYLFPFYLAFILLSCVNMQGLYLHGLATSLVSGNDTDQQALLEFKAKITGDQLDFMHLWNNTIHFCRWYGVTCSRRHHRVTKLDLSSLKLMGSVSPYIGNLSFLRVLNLQNNSFSYAIPQEIGRLHRLQELRLHNNSFGGKLPPNISGCSKLEIFAVGNNLLVGEIPGVLGSLSNLKRLLLNGNKFTGSIPPSLGNLSSLDWITLAKNRLSGRIPEALYQLTNLMVLSLVENGISGTIPASIFNLSNIKLLDFGHNQFQGSLPSDLGITMPYIEVFSVSHNQLIGSIPVSISNASNFFALHTQKNNLSGNLISFKNLHKLARLTINGNHFGSGGATDLSFLCSLINATALNTLNIGENNFGGLLPECISNFSSVSFFIIEENKIFGRIPAGIENLINLEMLVASNNRLSGSIPFGIGRLQKLKVFYASYNSLSGAIPTSFGNLTMLISLSLRQNNLQGNIPSDLSRCENLIELSVSHNNLTGSIPTGVIGLSSLSITLDLSSNSLTGMLPVEVENLKNLGELDVSFNRLSGVLPNNLGSCVRLEILYLRGNFFQGLIPSSLSSLRGLIELDLSDNNFSDGAVPTGGVFKNASAIFVERNSKLCGGIRELHLPGCYLKKSTRRSNNSLKQKVAIASTILGVTLVFSFLLFLCFRKKKKQPAAPSCEEKSLLKLSYGSILRATNGFSSANLVGVGSFGSVYKGILEENGLVIAIKVLNLLRPGASKSFMAECEALKNIRHRNLVRILTACSSVDYKGTDFKALVYEFMVNGSLEDWLHPSVGMNETEKNLNLFQRVNIAADVASALDYLHHYCETSIIHCDLKPSNILLNDEMVGHVGDFGLAKFLSTETPNYSTNQSSSLGLKGTIGYAPPEYGLGSGVSTKGDVYSYGILLLELFTGRRPTDELFKEGLSLHDFVKLALPEQVDGIIDPILLQERGGGGAVTNNSCTGTSLGYDRPFQYLNSILEIGVTCSAESPRERMDMIDVAAKLCSIRDKLYPTRVPNLPYWTCEHKVMQGTTYLRSKEDQGAIQVDRLEEKVEDPTGSDDRIFGSPKDDDNKQDLGVTGTA</sequence>
<comment type="catalytic activity">
    <reaction evidence="22">
        <text>L-seryl-[protein] + ATP = O-phospho-L-seryl-[protein] + ADP + H(+)</text>
        <dbReference type="Rhea" id="RHEA:17989"/>
        <dbReference type="Rhea" id="RHEA-COMP:9863"/>
        <dbReference type="Rhea" id="RHEA-COMP:11604"/>
        <dbReference type="ChEBI" id="CHEBI:15378"/>
        <dbReference type="ChEBI" id="CHEBI:29999"/>
        <dbReference type="ChEBI" id="CHEBI:30616"/>
        <dbReference type="ChEBI" id="CHEBI:83421"/>
        <dbReference type="ChEBI" id="CHEBI:456216"/>
        <dbReference type="EC" id="2.7.11.1"/>
    </reaction>
</comment>
<dbReference type="Gene3D" id="3.80.10.10">
    <property type="entry name" value="Ribonuclease Inhibitor"/>
    <property type="match status" value="2"/>
</dbReference>
<dbReference type="InterPro" id="IPR003591">
    <property type="entry name" value="Leu-rich_rpt_typical-subtyp"/>
</dbReference>
<evidence type="ECO:0000256" key="21">
    <source>
        <dbReference type="ARBA" id="ARBA00047899"/>
    </source>
</evidence>
<evidence type="ECO:0000256" key="4">
    <source>
        <dbReference type="ARBA" id="ARBA00009592"/>
    </source>
</evidence>
<evidence type="ECO:0000256" key="18">
    <source>
        <dbReference type="ARBA" id="ARBA00023136"/>
    </source>
</evidence>
<comment type="similarity">
    <text evidence="3">Belongs to the protein kinase superfamily. Ser/Thr protein kinase family.</text>
</comment>
<keyword evidence="11 25" id="KW-0812">Transmembrane</keyword>
<proteinExistence type="inferred from homology"/>
<gene>
    <name evidence="28" type="primary">LOC111309473</name>
</gene>
<reference evidence="28" key="1">
    <citation type="submission" date="2025-08" db="UniProtKB">
        <authorList>
            <consortium name="RefSeq"/>
        </authorList>
    </citation>
    <scope>IDENTIFICATION</scope>
    <source>
        <tissue evidence="28">Fruit stalk</tissue>
    </source>
</reference>
<dbReference type="Pfam" id="PF00560">
    <property type="entry name" value="LRR_1"/>
    <property type="match status" value="10"/>
</dbReference>
<dbReference type="FunFam" id="1.10.510.10:FF:000358">
    <property type="entry name" value="Putative leucine-rich repeat receptor-like serine/threonine-protein kinase"/>
    <property type="match status" value="1"/>
</dbReference>
<evidence type="ECO:0000256" key="20">
    <source>
        <dbReference type="ARBA" id="ARBA00023180"/>
    </source>
</evidence>
<dbReference type="InterPro" id="IPR051809">
    <property type="entry name" value="Plant_receptor-like_S/T_kinase"/>
</dbReference>
<dbReference type="SUPFAM" id="SSF52058">
    <property type="entry name" value="L domain-like"/>
    <property type="match status" value="2"/>
</dbReference>
<keyword evidence="10" id="KW-0808">Transferase</keyword>
<evidence type="ECO:0000256" key="19">
    <source>
        <dbReference type="ARBA" id="ARBA00023170"/>
    </source>
</evidence>
<dbReference type="InterPro" id="IPR001611">
    <property type="entry name" value="Leu-rich_rpt"/>
</dbReference>
<feature type="region of interest" description="Disordered" evidence="24">
    <location>
        <begin position="1042"/>
        <end position="1077"/>
    </location>
</feature>
<feature type="binding site" evidence="23">
    <location>
        <position position="724"/>
    </location>
    <ligand>
        <name>ATP</name>
        <dbReference type="ChEBI" id="CHEBI:30616"/>
    </ligand>
</feature>
<keyword evidence="15" id="KW-0418">Kinase</keyword>
<dbReference type="PANTHER" id="PTHR27008">
    <property type="entry name" value="OS04G0122200 PROTEIN"/>
    <property type="match status" value="1"/>
</dbReference>
<protein>
    <recommendedName>
        <fullName evidence="5">non-specific serine/threonine protein kinase</fullName>
        <ecNumber evidence="5">2.7.11.1</ecNumber>
    </recommendedName>
</protein>
<dbReference type="InterPro" id="IPR013210">
    <property type="entry name" value="LRR_N_plant-typ"/>
</dbReference>
<dbReference type="Gene3D" id="3.30.200.20">
    <property type="entry name" value="Phosphorylase Kinase, domain 1"/>
    <property type="match status" value="1"/>
</dbReference>
<dbReference type="PANTHER" id="PTHR27008:SF610">
    <property type="entry name" value="SERINE-THREONINE_TYROSINE-PROTEIN KINASE CATALYTIC DOMAIN-CONTAINING PROTEIN"/>
    <property type="match status" value="1"/>
</dbReference>
<keyword evidence="17 25" id="KW-1133">Transmembrane helix</keyword>
<dbReference type="InterPro" id="IPR000719">
    <property type="entry name" value="Prot_kinase_dom"/>
</dbReference>
<evidence type="ECO:0000256" key="10">
    <source>
        <dbReference type="ARBA" id="ARBA00022679"/>
    </source>
</evidence>
<dbReference type="Proteomes" id="UP000515121">
    <property type="component" value="Unplaced"/>
</dbReference>
<dbReference type="Pfam" id="PF08263">
    <property type="entry name" value="LRRNT_2"/>
    <property type="match status" value="1"/>
</dbReference>
<dbReference type="Pfam" id="PF00069">
    <property type="entry name" value="Pkinase"/>
    <property type="match status" value="1"/>
</dbReference>
<dbReference type="GO" id="GO:0005886">
    <property type="term" value="C:plasma membrane"/>
    <property type="evidence" value="ECO:0007669"/>
    <property type="project" value="UniProtKB-SubCell"/>
</dbReference>
<keyword evidence="12" id="KW-0732">Signal</keyword>
<dbReference type="RefSeq" id="XP_022764255.1">
    <property type="nucleotide sequence ID" value="XM_022908520.1"/>
</dbReference>
<dbReference type="FunFam" id="3.30.200.20:FF:000432">
    <property type="entry name" value="LRR receptor-like serine/threonine-protein kinase EFR"/>
    <property type="match status" value="1"/>
</dbReference>
<evidence type="ECO:0000256" key="2">
    <source>
        <dbReference type="ARBA" id="ARBA00004479"/>
    </source>
</evidence>
<keyword evidence="14 23" id="KW-0547">Nucleotide-binding</keyword>
<evidence type="ECO:0000256" key="1">
    <source>
        <dbReference type="ARBA" id="ARBA00004162"/>
    </source>
</evidence>
<evidence type="ECO:0000256" key="15">
    <source>
        <dbReference type="ARBA" id="ARBA00022777"/>
    </source>
</evidence>
<feature type="transmembrane region" description="Helical" evidence="25">
    <location>
        <begin position="12"/>
        <end position="33"/>
    </location>
</feature>
<keyword evidence="18 25" id="KW-0472">Membrane</keyword>
<keyword evidence="27" id="KW-1185">Reference proteome</keyword>
<dbReference type="PROSITE" id="PS51257">
    <property type="entry name" value="PROKAR_LIPOPROTEIN"/>
    <property type="match status" value="1"/>
</dbReference>
<evidence type="ECO:0000256" key="13">
    <source>
        <dbReference type="ARBA" id="ARBA00022737"/>
    </source>
</evidence>
<dbReference type="GO" id="GO:0005524">
    <property type="term" value="F:ATP binding"/>
    <property type="evidence" value="ECO:0007669"/>
    <property type="project" value="UniProtKB-UniRule"/>
</dbReference>
<dbReference type="PROSITE" id="PS00107">
    <property type="entry name" value="PROTEIN_KINASE_ATP"/>
    <property type="match status" value="1"/>
</dbReference>
<evidence type="ECO:0000256" key="25">
    <source>
        <dbReference type="SAM" id="Phobius"/>
    </source>
</evidence>
<dbReference type="EC" id="2.7.11.1" evidence="5"/>
<evidence type="ECO:0000256" key="16">
    <source>
        <dbReference type="ARBA" id="ARBA00022840"/>
    </source>
</evidence>
<keyword evidence="13" id="KW-0677">Repeat</keyword>
<name>A0A6P6AH95_DURZI</name>
<accession>A0A6P6AH95</accession>
<organism evidence="27 28">
    <name type="scientific">Durio zibethinus</name>
    <name type="common">Durian</name>
    <dbReference type="NCBI Taxonomy" id="66656"/>
    <lineage>
        <taxon>Eukaryota</taxon>
        <taxon>Viridiplantae</taxon>
        <taxon>Streptophyta</taxon>
        <taxon>Embryophyta</taxon>
        <taxon>Tracheophyta</taxon>
        <taxon>Spermatophyta</taxon>
        <taxon>Magnoliopsida</taxon>
        <taxon>eudicotyledons</taxon>
        <taxon>Gunneridae</taxon>
        <taxon>Pentapetalae</taxon>
        <taxon>rosids</taxon>
        <taxon>malvids</taxon>
        <taxon>Malvales</taxon>
        <taxon>Malvaceae</taxon>
        <taxon>Helicteroideae</taxon>
        <taxon>Durio</taxon>
    </lineage>
</organism>
<evidence type="ECO:0000256" key="8">
    <source>
        <dbReference type="ARBA" id="ARBA00022553"/>
    </source>
</evidence>
<dbReference type="Gene3D" id="1.10.510.10">
    <property type="entry name" value="Transferase(Phosphotransferase) domain 1"/>
    <property type="match status" value="1"/>
</dbReference>
<dbReference type="PROSITE" id="PS00108">
    <property type="entry name" value="PROTEIN_KINASE_ST"/>
    <property type="match status" value="1"/>
</dbReference>
<comment type="similarity">
    <text evidence="4">Belongs to the RLP family.</text>
</comment>
<evidence type="ECO:0000256" key="22">
    <source>
        <dbReference type="ARBA" id="ARBA00048679"/>
    </source>
</evidence>
<keyword evidence="20" id="KW-0325">Glycoprotein</keyword>
<dbReference type="SUPFAM" id="SSF56112">
    <property type="entry name" value="Protein kinase-like (PK-like)"/>
    <property type="match status" value="1"/>
</dbReference>
<feature type="transmembrane region" description="Helical" evidence="25">
    <location>
        <begin position="642"/>
        <end position="663"/>
    </location>
</feature>
<dbReference type="InterPro" id="IPR008271">
    <property type="entry name" value="Ser/Thr_kinase_AS"/>
</dbReference>
<keyword evidence="7" id="KW-0723">Serine/threonine-protein kinase</keyword>
<keyword evidence="19" id="KW-0675">Receptor</keyword>
<feature type="domain" description="Protein kinase" evidence="26">
    <location>
        <begin position="695"/>
        <end position="1007"/>
    </location>
</feature>
<evidence type="ECO:0000256" key="3">
    <source>
        <dbReference type="ARBA" id="ARBA00008684"/>
    </source>
</evidence>
<dbReference type="PROSITE" id="PS50011">
    <property type="entry name" value="PROTEIN_KINASE_DOM"/>
    <property type="match status" value="1"/>
</dbReference>
<keyword evidence="8" id="KW-0597">Phosphoprotein</keyword>
<comment type="subcellular location">
    <subcellularLocation>
        <location evidence="1">Cell membrane</location>
        <topology evidence="1">Single-pass membrane protein</topology>
    </subcellularLocation>
    <subcellularLocation>
        <location evidence="2">Membrane</location>
        <topology evidence="2">Single-pass type I membrane protein</topology>
    </subcellularLocation>
</comment>
<feature type="compositionally biased region" description="Basic and acidic residues" evidence="24">
    <location>
        <begin position="1042"/>
        <end position="1069"/>
    </location>
</feature>
<dbReference type="InterPro" id="IPR011009">
    <property type="entry name" value="Kinase-like_dom_sf"/>
</dbReference>
<dbReference type="FunFam" id="3.80.10.10:FF:000095">
    <property type="entry name" value="LRR receptor-like serine/threonine-protein kinase GSO1"/>
    <property type="match status" value="1"/>
</dbReference>
<evidence type="ECO:0000256" key="24">
    <source>
        <dbReference type="SAM" id="MobiDB-lite"/>
    </source>
</evidence>
<evidence type="ECO:0000256" key="12">
    <source>
        <dbReference type="ARBA" id="ARBA00022729"/>
    </source>
</evidence>
<dbReference type="FunFam" id="3.80.10.10:FF:000101">
    <property type="entry name" value="LRR receptor-like serine/threonine-protein kinase ERECTA"/>
    <property type="match status" value="1"/>
</dbReference>
<comment type="catalytic activity">
    <reaction evidence="21">
        <text>L-threonyl-[protein] + ATP = O-phospho-L-threonyl-[protein] + ADP + H(+)</text>
        <dbReference type="Rhea" id="RHEA:46608"/>
        <dbReference type="Rhea" id="RHEA-COMP:11060"/>
        <dbReference type="Rhea" id="RHEA-COMP:11605"/>
        <dbReference type="ChEBI" id="CHEBI:15378"/>
        <dbReference type="ChEBI" id="CHEBI:30013"/>
        <dbReference type="ChEBI" id="CHEBI:30616"/>
        <dbReference type="ChEBI" id="CHEBI:61977"/>
        <dbReference type="ChEBI" id="CHEBI:456216"/>
        <dbReference type="EC" id="2.7.11.1"/>
    </reaction>
</comment>
<evidence type="ECO:0000256" key="7">
    <source>
        <dbReference type="ARBA" id="ARBA00022527"/>
    </source>
</evidence>
<evidence type="ECO:0000256" key="5">
    <source>
        <dbReference type="ARBA" id="ARBA00012513"/>
    </source>
</evidence>
<keyword evidence="16 23" id="KW-0067">ATP-binding</keyword>
<evidence type="ECO:0000313" key="28">
    <source>
        <dbReference type="RefSeq" id="XP_022764255.1"/>
    </source>
</evidence>
<evidence type="ECO:0000256" key="11">
    <source>
        <dbReference type="ARBA" id="ARBA00022692"/>
    </source>
</evidence>
<evidence type="ECO:0000256" key="17">
    <source>
        <dbReference type="ARBA" id="ARBA00022989"/>
    </source>
</evidence>
<dbReference type="OrthoDB" id="676979at2759"/>
<dbReference type="GeneID" id="111309473"/>
<evidence type="ECO:0000313" key="27">
    <source>
        <dbReference type="Proteomes" id="UP000515121"/>
    </source>
</evidence>
<dbReference type="InterPro" id="IPR017441">
    <property type="entry name" value="Protein_kinase_ATP_BS"/>
</dbReference>
<dbReference type="SMART" id="SM00220">
    <property type="entry name" value="S_TKc"/>
    <property type="match status" value="1"/>
</dbReference>
<evidence type="ECO:0000256" key="23">
    <source>
        <dbReference type="PROSITE-ProRule" id="PRU10141"/>
    </source>
</evidence>
<dbReference type="GO" id="GO:0004674">
    <property type="term" value="F:protein serine/threonine kinase activity"/>
    <property type="evidence" value="ECO:0007669"/>
    <property type="project" value="UniProtKB-KW"/>
</dbReference>
<evidence type="ECO:0000256" key="14">
    <source>
        <dbReference type="ARBA" id="ARBA00022741"/>
    </source>
</evidence>
<evidence type="ECO:0000256" key="6">
    <source>
        <dbReference type="ARBA" id="ARBA00022475"/>
    </source>
</evidence>